<protein>
    <submittedName>
        <fullName evidence="1">Uncharacterized protein</fullName>
    </submittedName>
</protein>
<gene>
    <name evidence="1" type="ORF">H9S92_21650</name>
</gene>
<accession>A0A923TB27</accession>
<reference evidence="1" key="1">
    <citation type="submission" date="2020-08" db="EMBL/GenBank/DDBJ databases">
        <title>Lewinella bacteria from marine environments.</title>
        <authorList>
            <person name="Zhong Y."/>
        </authorList>
    </citation>
    <scope>NUCLEOTIDE SEQUENCE</scope>
    <source>
        <strain evidence="1">KCTC 42187</strain>
    </source>
</reference>
<keyword evidence="2" id="KW-1185">Reference proteome</keyword>
<sequence>MRQVKRLHTVITQLRNSIFSKALWGLMGLHLFNISVDAIDHLPQHFAEDLSYNDQESIVEFLVETILGFEDAFTEFDDHDAEDHNKKNNLKIGLWPLPIALETPLPPTIVVRKKTLTHYEACLTKGFLETAAPPPRF</sequence>
<dbReference type="AlphaFoldDB" id="A0A923TB27"/>
<comment type="caution">
    <text evidence="1">The sequence shown here is derived from an EMBL/GenBank/DDBJ whole genome shotgun (WGS) entry which is preliminary data.</text>
</comment>
<evidence type="ECO:0000313" key="2">
    <source>
        <dbReference type="Proteomes" id="UP000650081"/>
    </source>
</evidence>
<dbReference type="EMBL" id="JACSIT010000154">
    <property type="protein sequence ID" value="MBC6996793.1"/>
    <property type="molecule type" value="Genomic_DNA"/>
</dbReference>
<dbReference type="RefSeq" id="WP_222936203.1">
    <property type="nucleotide sequence ID" value="NZ_JACSIT010000154.1"/>
</dbReference>
<proteinExistence type="predicted"/>
<name>A0A923TB27_9BACT</name>
<dbReference type="Proteomes" id="UP000650081">
    <property type="component" value="Unassembled WGS sequence"/>
</dbReference>
<evidence type="ECO:0000313" key="1">
    <source>
        <dbReference type="EMBL" id="MBC6996793.1"/>
    </source>
</evidence>
<organism evidence="1 2">
    <name type="scientific">Neolewinella lacunae</name>
    <dbReference type="NCBI Taxonomy" id="1517758"/>
    <lineage>
        <taxon>Bacteria</taxon>
        <taxon>Pseudomonadati</taxon>
        <taxon>Bacteroidota</taxon>
        <taxon>Saprospiria</taxon>
        <taxon>Saprospirales</taxon>
        <taxon>Lewinellaceae</taxon>
        <taxon>Neolewinella</taxon>
    </lineage>
</organism>